<proteinExistence type="predicted"/>
<evidence type="ECO:0000313" key="1">
    <source>
        <dbReference type="EMBL" id="MBO0932756.1"/>
    </source>
</evidence>
<gene>
    <name evidence="1" type="ORF">J2I48_17230</name>
</gene>
<evidence type="ECO:0000313" key="2">
    <source>
        <dbReference type="Proteomes" id="UP000664795"/>
    </source>
</evidence>
<dbReference type="Proteomes" id="UP000664795">
    <property type="component" value="Unassembled WGS sequence"/>
</dbReference>
<keyword evidence="2" id="KW-1185">Reference proteome</keyword>
<dbReference type="AlphaFoldDB" id="A0A939K177"/>
<protein>
    <submittedName>
        <fullName evidence="1">Uncharacterized protein</fullName>
    </submittedName>
</protein>
<reference evidence="1 2" key="1">
    <citation type="submission" date="2021-03" db="EMBL/GenBank/DDBJ databases">
        <title>Fibrella sp. HMF5036 genome sequencing and assembly.</title>
        <authorList>
            <person name="Kang H."/>
            <person name="Kim H."/>
            <person name="Bae S."/>
            <person name="Joh K."/>
        </authorList>
    </citation>
    <scope>NUCLEOTIDE SEQUENCE [LARGE SCALE GENOMIC DNA]</scope>
    <source>
        <strain evidence="1 2">HMF5036</strain>
    </source>
</reference>
<dbReference type="RefSeq" id="WP_207336720.1">
    <property type="nucleotide sequence ID" value="NZ_JAFMYU010000014.1"/>
</dbReference>
<sequence>MAKRFPKAQDFLIDKLTNSIENAITGDSFPTEITLVSLADLKKVTKKNGWLFNWKHEHKQPQRAVYKLTIQGNPTIVQGLICLEIKFDHVYMHLVENAPFNKGQTKIYAGVAGNLVAFACKQAFENGFEGNVSFISKTQLVDHYEKTLGAFHFGGRVMIIETRAALKLINRYFKTDSL</sequence>
<comment type="caution">
    <text evidence="1">The sequence shown here is derived from an EMBL/GenBank/DDBJ whole genome shotgun (WGS) entry which is preliminary data.</text>
</comment>
<organism evidence="1 2">
    <name type="scientific">Fibrella aquatilis</name>
    <dbReference type="NCBI Taxonomy" id="2817059"/>
    <lineage>
        <taxon>Bacteria</taxon>
        <taxon>Pseudomonadati</taxon>
        <taxon>Bacteroidota</taxon>
        <taxon>Cytophagia</taxon>
        <taxon>Cytophagales</taxon>
        <taxon>Spirosomataceae</taxon>
        <taxon>Fibrella</taxon>
    </lineage>
</organism>
<accession>A0A939K177</accession>
<dbReference type="EMBL" id="JAFMYU010000014">
    <property type="protein sequence ID" value="MBO0932756.1"/>
    <property type="molecule type" value="Genomic_DNA"/>
</dbReference>
<name>A0A939K177_9BACT</name>